<keyword evidence="2 3" id="KW-0040">ANK repeat</keyword>
<dbReference type="Pfam" id="PF00023">
    <property type="entry name" value="Ank"/>
    <property type="match status" value="2"/>
</dbReference>
<feature type="domain" description="C2H2-type" evidence="5">
    <location>
        <begin position="256"/>
        <end position="284"/>
    </location>
</feature>
<evidence type="ECO:0000313" key="7">
    <source>
        <dbReference type="Proteomes" id="UP000054266"/>
    </source>
</evidence>
<dbReference type="Pfam" id="PF14420">
    <property type="entry name" value="Clr5"/>
    <property type="match status" value="1"/>
</dbReference>
<dbReference type="HOGENOM" id="CLU_402235_0_0_1"/>
<dbReference type="Gene3D" id="1.25.40.20">
    <property type="entry name" value="Ankyrin repeat-containing domain"/>
    <property type="match status" value="2"/>
</dbReference>
<dbReference type="SMART" id="SM00248">
    <property type="entry name" value="ANK"/>
    <property type="match status" value="7"/>
</dbReference>
<feature type="repeat" description="ANK" evidence="3">
    <location>
        <begin position="593"/>
        <end position="616"/>
    </location>
</feature>
<proteinExistence type="predicted"/>
<reference evidence="6 7" key="1">
    <citation type="submission" date="2015-01" db="EMBL/GenBank/DDBJ databases">
        <title>The Genome Sequence of Capronia semiimmersa CBS27337.</title>
        <authorList>
            <consortium name="The Broad Institute Genomics Platform"/>
            <person name="Cuomo C."/>
            <person name="de Hoog S."/>
            <person name="Gorbushina A."/>
            <person name="Stielow B."/>
            <person name="Teixiera M."/>
            <person name="Abouelleil A."/>
            <person name="Chapman S.B."/>
            <person name="Priest M."/>
            <person name="Young S.K."/>
            <person name="Wortman J."/>
            <person name="Nusbaum C."/>
            <person name="Birren B."/>
        </authorList>
    </citation>
    <scope>NUCLEOTIDE SEQUENCE [LARGE SCALE GENOMIC DNA]</scope>
    <source>
        <strain evidence="6 7">CBS 27337</strain>
    </source>
</reference>
<accession>A0A0D2FU95</accession>
<dbReference type="GO" id="GO:0085020">
    <property type="term" value="P:protein K6-linked ubiquitination"/>
    <property type="evidence" value="ECO:0007669"/>
    <property type="project" value="TreeGrafter"/>
</dbReference>
<dbReference type="PANTHER" id="PTHR24171:SF8">
    <property type="entry name" value="BRCA1-ASSOCIATED RING DOMAIN PROTEIN 1"/>
    <property type="match status" value="1"/>
</dbReference>
<dbReference type="EMBL" id="KN846957">
    <property type="protein sequence ID" value="KIW70090.1"/>
    <property type="molecule type" value="Genomic_DNA"/>
</dbReference>
<feature type="compositionally biased region" description="Low complexity" evidence="4">
    <location>
        <begin position="212"/>
        <end position="226"/>
    </location>
</feature>
<name>A0A0D2FU95_9EURO</name>
<feature type="repeat" description="ANK" evidence="3">
    <location>
        <begin position="524"/>
        <end position="556"/>
    </location>
</feature>
<dbReference type="PANTHER" id="PTHR24171">
    <property type="entry name" value="ANKYRIN REPEAT DOMAIN-CONTAINING PROTEIN 39-RELATED"/>
    <property type="match status" value="1"/>
</dbReference>
<feature type="region of interest" description="Disordered" evidence="4">
    <location>
        <begin position="199"/>
        <end position="228"/>
    </location>
</feature>
<dbReference type="Pfam" id="PF12796">
    <property type="entry name" value="Ank_2"/>
    <property type="match status" value="1"/>
</dbReference>
<dbReference type="PROSITE" id="PS50297">
    <property type="entry name" value="ANK_REP_REGION"/>
    <property type="match status" value="4"/>
</dbReference>
<dbReference type="Proteomes" id="UP000054266">
    <property type="component" value="Unassembled WGS sequence"/>
</dbReference>
<dbReference type="STRING" id="5601.A0A0D2FU95"/>
<keyword evidence="1" id="KW-0677">Repeat</keyword>
<dbReference type="InterPro" id="IPR002110">
    <property type="entry name" value="Ankyrin_rpt"/>
</dbReference>
<evidence type="ECO:0000259" key="5">
    <source>
        <dbReference type="SMART" id="SM00355"/>
    </source>
</evidence>
<dbReference type="InterPro" id="IPR036770">
    <property type="entry name" value="Ankyrin_rpt-contain_sf"/>
</dbReference>
<dbReference type="InterPro" id="IPR025676">
    <property type="entry name" value="Clr5_dom"/>
</dbReference>
<evidence type="ECO:0000256" key="1">
    <source>
        <dbReference type="ARBA" id="ARBA00022737"/>
    </source>
</evidence>
<evidence type="ECO:0000256" key="2">
    <source>
        <dbReference type="ARBA" id="ARBA00023043"/>
    </source>
</evidence>
<dbReference type="Pfam" id="PF13637">
    <property type="entry name" value="Ank_4"/>
    <property type="match status" value="1"/>
</dbReference>
<dbReference type="InterPro" id="IPR013087">
    <property type="entry name" value="Znf_C2H2_type"/>
</dbReference>
<feature type="compositionally biased region" description="Low complexity" evidence="4">
    <location>
        <begin position="136"/>
        <end position="147"/>
    </location>
</feature>
<gene>
    <name evidence="6" type="ORF">PV04_02396</name>
</gene>
<protein>
    <recommendedName>
        <fullName evidence="5">C2H2-type domain-containing protein</fullName>
    </recommendedName>
</protein>
<feature type="repeat" description="ANK" evidence="3">
    <location>
        <begin position="490"/>
        <end position="522"/>
    </location>
</feature>
<evidence type="ECO:0000313" key="6">
    <source>
        <dbReference type="EMBL" id="KIW70090.1"/>
    </source>
</evidence>
<evidence type="ECO:0000256" key="4">
    <source>
        <dbReference type="SAM" id="MobiDB-lite"/>
    </source>
</evidence>
<dbReference type="SUPFAM" id="SSF48403">
    <property type="entry name" value="Ankyrin repeat"/>
    <property type="match status" value="1"/>
</dbReference>
<feature type="repeat" description="ANK" evidence="3">
    <location>
        <begin position="559"/>
        <end position="591"/>
    </location>
</feature>
<dbReference type="SMART" id="SM00355">
    <property type="entry name" value="ZnF_C2H2"/>
    <property type="match status" value="2"/>
</dbReference>
<dbReference type="PRINTS" id="PR01415">
    <property type="entry name" value="ANKYRIN"/>
</dbReference>
<organism evidence="6 7">
    <name type="scientific">Phialophora macrospora</name>
    <dbReference type="NCBI Taxonomy" id="1851006"/>
    <lineage>
        <taxon>Eukaryota</taxon>
        <taxon>Fungi</taxon>
        <taxon>Dikarya</taxon>
        <taxon>Ascomycota</taxon>
        <taxon>Pezizomycotina</taxon>
        <taxon>Eurotiomycetes</taxon>
        <taxon>Chaetothyriomycetidae</taxon>
        <taxon>Chaetothyriales</taxon>
        <taxon>Herpotrichiellaceae</taxon>
        <taxon>Phialophora</taxon>
    </lineage>
</organism>
<sequence length="684" mass="75578">MPAAGLTISRSQWLEHQQTIHDLYVTQGLELKAIRQQLIDTRSFSASIPQYKRKLKEWKYVKNLKASVCRAIGGGLERRGLTHDTATTVVGGVVLSPDRLQRALRRHDIPTLGRKWSLERRSPTPDDVQIQRKPDSSTLSSSLASDSPEPACQKPGLSTARANGRPSPGSTTDHMRTEPLTRQHPSTIAAVVSRVQNGEAAHGDPGFSDALPSAGSSSPGARPEAGQTQLSCTNCDYRGRSRLELNQHRLGHEIRHTCAVWSCPRNEQGFVTINELERHLREVHGFVWGQRPPYKCFNVFCLGSSQVWYRQHSFMEHITEAHGAHCIPHLLQLSDRWSAQTAHRRLDTTFDDLDTTFDDLDTTNLNSRGSFQEIQSILEQGADVNAIGEHGSLFERAFLVRNCDLVCHLLERGARPEVPSDDKGRTCIRIAVDCGFTELVKLLIEHCARANVLLPGDFVDAFMFACHTRDVPLTQLLIEDGVILSAPLINGRTPLHYACRRGVVEIVKVLVDAGADINARSGIELLTPLQEVCRSGEIEIVKVLVEAGADVNAPPRLDFGLTNLETAAIFHYVDVARILLDAGADVTAPNPITGRSALDYAARGGHMDMLELLLDKCYHSKQFGSFRDICAEASKQAEEHYHSEMAQVLRNLAKGVFDSELLVSAGMGRSYWGLCFPPTVESHG</sequence>
<dbReference type="GO" id="GO:0004842">
    <property type="term" value="F:ubiquitin-protein transferase activity"/>
    <property type="evidence" value="ECO:0007669"/>
    <property type="project" value="TreeGrafter"/>
</dbReference>
<feature type="region of interest" description="Disordered" evidence="4">
    <location>
        <begin position="115"/>
        <end position="183"/>
    </location>
</feature>
<dbReference type="PROSITE" id="PS50088">
    <property type="entry name" value="ANK_REPEAT"/>
    <property type="match status" value="4"/>
</dbReference>
<evidence type="ECO:0000256" key="3">
    <source>
        <dbReference type="PROSITE-ProRule" id="PRU00023"/>
    </source>
</evidence>
<dbReference type="AlphaFoldDB" id="A0A0D2FU95"/>
<feature type="compositionally biased region" description="Basic and acidic residues" evidence="4">
    <location>
        <begin position="116"/>
        <end position="135"/>
    </location>
</feature>
<feature type="domain" description="C2H2-type" evidence="5">
    <location>
        <begin position="230"/>
        <end position="252"/>
    </location>
</feature>
<keyword evidence="7" id="KW-1185">Reference proteome</keyword>